<dbReference type="PANTHER" id="PTHR47623">
    <property type="entry name" value="OS09G0287300 PROTEIN"/>
    <property type="match status" value="1"/>
</dbReference>
<dbReference type="SUPFAM" id="SSF53254">
    <property type="entry name" value="Phosphoglycerate mutase-like"/>
    <property type="match status" value="1"/>
</dbReference>
<name>A0AA41QV86_9MICO</name>
<dbReference type="RefSeq" id="WP_243011500.1">
    <property type="nucleotide sequence ID" value="NZ_JALGAR010000001.1"/>
</dbReference>
<dbReference type="SMART" id="SM00855">
    <property type="entry name" value="PGAM"/>
    <property type="match status" value="1"/>
</dbReference>
<accession>A0AA41QV86</accession>
<dbReference type="InterPro" id="IPR029033">
    <property type="entry name" value="His_PPase_superfam"/>
</dbReference>
<proteinExistence type="predicted"/>
<dbReference type="Pfam" id="PF00300">
    <property type="entry name" value="His_Phos_1"/>
    <property type="match status" value="1"/>
</dbReference>
<comment type="caution">
    <text evidence="1">The sequence shown here is derived from an EMBL/GenBank/DDBJ whole genome shotgun (WGS) entry which is preliminary data.</text>
</comment>
<protein>
    <submittedName>
        <fullName evidence="1">Histidine phosphatase family protein</fullName>
    </submittedName>
</protein>
<dbReference type="EMBL" id="JALGAR010000001">
    <property type="protein sequence ID" value="MCI4657672.1"/>
    <property type="molecule type" value="Genomic_DNA"/>
</dbReference>
<gene>
    <name evidence="1" type="ORF">MQH31_07595</name>
</gene>
<dbReference type="InterPro" id="IPR013078">
    <property type="entry name" value="His_Pase_superF_clade-1"/>
</dbReference>
<dbReference type="AlphaFoldDB" id="A0AA41QV86"/>
<dbReference type="Proteomes" id="UP001165341">
    <property type="component" value="Unassembled WGS sequence"/>
</dbReference>
<sequence>MSERTLILLRHAKSDWSGEVSDLERPLADRGLRQAPLAGAWLARNIGHIDLAVVSPAHRARSTWEIAEAELTEPPPTRVDSRGYAASADELLDVVRELPDEAHTVVLVVHNPGIADLAELLTGQWTPMPTSTLAVLSFTGPWSEAGERPTVVLATGRPPEDLRHRLGHG</sequence>
<dbReference type="Gene3D" id="3.40.50.1240">
    <property type="entry name" value="Phosphoglycerate mutase-like"/>
    <property type="match status" value="1"/>
</dbReference>
<evidence type="ECO:0000313" key="1">
    <source>
        <dbReference type="EMBL" id="MCI4657672.1"/>
    </source>
</evidence>
<keyword evidence="2" id="KW-1185">Reference proteome</keyword>
<evidence type="ECO:0000313" key="2">
    <source>
        <dbReference type="Proteomes" id="UP001165341"/>
    </source>
</evidence>
<reference evidence="1" key="1">
    <citation type="submission" date="2022-03" db="EMBL/GenBank/DDBJ databases">
        <title>Cryobacterium sp. nov. strain ZS14-85, isolated from Antarctic soil.</title>
        <authorList>
            <person name="Li J."/>
            <person name="Niu G."/>
        </authorList>
    </citation>
    <scope>NUCLEOTIDE SEQUENCE</scope>
    <source>
        <strain evidence="1">ZS14-85</strain>
    </source>
</reference>
<dbReference type="PANTHER" id="PTHR47623:SF1">
    <property type="entry name" value="OS09G0287300 PROTEIN"/>
    <property type="match status" value="1"/>
</dbReference>
<organism evidence="1 2">
    <name type="scientific">Cryobacterium zhongshanensis</name>
    <dbReference type="NCBI Taxonomy" id="2928153"/>
    <lineage>
        <taxon>Bacteria</taxon>
        <taxon>Bacillati</taxon>
        <taxon>Actinomycetota</taxon>
        <taxon>Actinomycetes</taxon>
        <taxon>Micrococcales</taxon>
        <taxon>Microbacteriaceae</taxon>
        <taxon>Cryobacterium</taxon>
    </lineage>
</organism>
<dbReference type="CDD" id="cd07067">
    <property type="entry name" value="HP_PGM_like"/>
    <property type="match status" value="1"/>
</dbReference>